<name>A0ACA9KKD3_9GLOM</name>
<gene>
    <name evidence="1" type="ORF">RPERSI_LOCUS895</name>
</gene>
<proteinExistence type="predicted"/>
<evidence type="ECO:0000313" key="1">
    <source>
        <dbReference type="EMBL" id="CAG8478856.1"/>
    </source>
</evidence>
<keyword evidence="2" id="KW-1185">Reference proteome</keyword>
<comment type="caution">
    <text evidence="1">The sequence shown here is derived from an EMBL/GenBank/DDBJ whole genome shotgun (WGS) entry which is preliminary data.</text>
</comment>
<dbReference type="EMBL" id="CAJVQC010000723">
    <property type="protein sequence ID" value="CAG8478856.1"/>
    <property type="molecule type" value="Genomic_DNA"/>
</dbReference>
<evidence type="ECO:0000313" key="2">
    <source>
        <dbReference type="Proteomes" id="UP000789920"/>
    </source>
</evidence>
<sequence>MPQYLEPAENRKVRNISLDVKREVYSKSDVARTIDVVNCYQNDKMYEINDEEPEYSSDLKDERVQESRFVGELNNEASEEKEMVLIEAPLGVVTKINMMIKCLVETLRKYKI</sequence>
<organism evidence="1 2">
    <name type="scientific">Racocetra persica</name>
    <dbReference type="NCBI Taxonomy" id="160502"/>
    <lineage>
        <taxon>Eukaryota</taxon>
        <taxon>Fungi</taxon>
        <taxon>Fungi incertae sedis</taxon>
        <taxon>Mucoromycota</taxon>
        <taxon>Glomeromycotina</taxon>
        <taxon>Glomeromycetes</taxon>
        <taxon>Diversisporales</taxon>
        <taxon>Gigasporaceae</taxon>
        <taxon>Racocetra</taxon>
    </lineage>
</organism>
<dbReference type="Proteomes" id="UP000789920">
    <property type="component" value="Unassembled WGS sequence"/>
</dbReference>
<reference evidence="1" key="1">
    <citation type="submission" date="2021-06" db="EMBL/GenBank/DDBJ databases">
        <authorList>
            <person name="Kallberg Y."/>
            <person name="Tangrot J."/>
            <person name="Rosling A."/>
        </authorList>
    </citation>
    <scope>NUCLEOTIDE SEQUENCE</scope>
    <source>
        <strain evidence="1">MA461A</strain>
    </source>
</reference>
<accession>A0ACA9KKD3</accession>
<protein>
    <submittedName>
        <fullName evidence="1">30571_t:CDS:1</fullName>
    </submittedName>
</protein>